<dbReference type="PROSITE" id="PS50977">
    <property type="entry name" value="HTH_TETR_2"/>
    <property type="match status" value="1"/>
</dbReference>
<feature type="domain" description="HTH tetR-type" evidence="6">
    <location>
        <begin position="6"/>
        <end position="66"/>
    </location>
</feature>
<dbReference type="InterPro" id="IPR039538">
    <property type="entry name" value="BetI_C"/>
</dbReference>
<sequence>MAIDHDARRRHIAEIAIDVIAAEGIGAATIRRIASEARFSTAAVTHYFASKQELLVWSFAVLSAQGDARFDQAFVEHPDDPVHALLTFTAWCPANIRRWRAYLAFWDAAARDEGLAAIIRDATAAGIADIARLLRATYGEGHDLAKASRLLNSIVQGISLQAIVAPQDWPVEIIRTTLAEGIAAALAGARLTGS</sequence>
<organism evidence="7 8">
    <name type="scientific">Novosphingobium anseongense</name>
    <dbReference type="NCBI Taxonomy" id="3133436"/>
    <lineage>
        <taxon>Bacteria</taxon>
        <taxon>Pseudomonadati</taxon>
        <taxon>Pseudomonadota</taxon>
        <taxon>Alphaproteobacteria</taxon>
        <taxon>Sphingomonadales</taxon>
        <taxon>Sphingomonadaceae</taxon>
        <taxon>Novosphingobium</taxon>
    </lineage>
</organism>
<evidence type="ECO:0000256" key="5">
    <source>
        <dbReference type="PROSITE-ProRule" id="PRU00335"/>
    </source>
</evidence>
<evidence type="ECO:0000313" key="7">
    <source>
        <dbReference type="EMBL" id="MEJ5975511.1"/>
    </source>
</evidence>
<dbReference type="Proteomes" id="UP001361239">
    <property type="component" value="Unassembled WGS sequence"/>
</dbReference>
<dbReference type="PANTHER" id="PTHR30055">
    <property type="entry name" value="HTH-TYPE TRANSCRIPTIONAL REGULATOR RUTR"/>
    <property type="match status" value="1"/>
</dbReference>
<keyword evidence="1" id="KW-0678">Repressor</keyword>
<proteinExistence type="predicted"/>
<evidence type="ECO:0000256" key="2">
    <source>
        <dbReference type="ARBA" id="ARBA00023015"/>
    </source>
</evidence>
<keyword evidence="4" id="KW-0804">Transcription</keyword>
<evidence type="ECO:0000256" key="4">
    <source>
        <dbReference type="ARBA" id="ARBA00023163"/>
    </source>
</evidence>
<dbReference type="InterPro" id="IPR036271">
    <property type="entry name" value="Tet_transcr_reg_TetR-rel_C_sf"/>
</dbReference>
<dbReference type="SUPFAM" id="SSF48498">
    <property type="entry name" value="Tetracyclin repressor-like, C-terminal domain"/>
    <property type="match status" value="1"/>
</dbReference>
<dbReference type="InterPro" id="IPR001647">
    <property type="entry name" value="HTH_TetR"/>
</dbReference>
<reference evidence="7 8" key="1">
    <citation type="submission" date="2024-03" db="EMBL/GenBank/DDBJ databases">
        <authorList>
            <person name="Jo J.-H."/>
        </authorList>
    </citation>
    <scope>NUCLEOTIDE SEQUENCE [LARGE SCALE GENOMIC DNA]</scope>
    <source>
        <strain evidence="7 8">PS1R-30</strain>
    </source>
</reference>
<dbReference type="Pfam" id="PF13977">
    <property type="entry name" value="TetR_C_6"/>
    <property type="match status" value="1"/>
</dbReference>
<evidence type="ECO:0000313" key="8">
    <source>
        <dbReference type="Proteomes" id="UP001361239"/>
    </source>
</evidence>
<protein>
    <submittedName>
        <fullName evidence="7">TetR/AcrR family transcriptional regulator</fullName>
    </submittedName>
</protein>
<evidence type="ECO:0000259" key="6">
    <source>
        <dbReference type="PROSITE" id="PS50977"/>
    </source>
</evidence>
<keyword evidence="2" id="KW-0805">Transcription regulation</keyword>
<dbReference type="Gene3D" id="1.10.357.10">
    <property type="entry name" value="Tetracycline Repressor, domain 2"/>
    <property type="match status" value="1"/>
</dbReference>
<dbReference type="InterPro" id="IPR009057">
    <property type="entry name" value="Homeodomain-like_sf"/>
</dbReference>
<dbReference type="InterPro" id="IPR050109">
    <property type="entry name" value="HTH-type_TetR-like_transc_reg"/>
</dbReference>
<accession>A0ABU8RR95</accession>
<dbReference type="Pfam" id="PF00440">
    <property type="entry name" value="TetR_N"/>
    <property type="match status" value="1"/>
</dbReference>
<keyword evidence="8" id="KW-1185">Reference proteome</keyword>
<dbReference type="RefSeq" id="WP_339585457.1">
    <property type="nucleotide sequence ID" value="NZ_JBBHJZ010000001.1"/>
</dbReference>
<keyword evidence="3 5" id="KW-0238">DNA-binding</keyword>
<gene>
    <name evidence="7" type="ORF">WG901_02595</name>
</gene>
<comment type="caution">
    <text evidence="7">The sequence shown here is derived from an EMBL/GenBank/DDBJ whole genome shotgun (WGS) entry which is preliminary data.</text>
</comment>
<dbReference type="PANTHER" id="PTHR30055:SF234">
    <property type="entry name" value="HTH-TYPE TRANSCRIPTIONAL REGULATOR BETI"/>
    <property type="match status" value="1"/>
</dbReference>
<dbReference type="EMBL" id="JBBHJZ010000001">
    <property type="protein sequence ID" value="MEJ5975511.1"/>
    <property type="molecule type" value="Genomic_DNA"/>
</dbReference>
<evidence type="ECO:0000256" key="1">
    <source>
        <dbReference type="ARBA" id="ARBA00022491"/>
    </source>
</evidence>
<evidence type="ECO:0000256" key="3">
    <source>
        <dbReference type="ARBA" id="ARBA00023125"/>
    </source>
</evidence>
<dbReference type="SUPFAM" id="SSF46689">
    <property type="entry name" value="Homeodomain-like"/>
    <property type="match status" value="1"/>
</dbReference>
<name>A0ABU8RR95_9SPHN</name>
<feature type="DNA-binding region" description="H-T-H motif" evidence="5">
    <location>
        <begin position="29"/>
        <end position="48"/>
    </location>
</feature>